<evidence type="ECO:0000259" key="5">
    <source>
        <dbReference type="PROSITE" id="PS50109"/>
    </source>
</evidence>
<dbReference type="PANTHER" id="PTHR43065">
    <property type="entry name" value="SENSOR HISTIDINE KINASE"/>
    <property type="match status" value="1"/>
</dbReference>
<dbReference type="RefSeq" id="WP_100758143.1">
    <property type="nucleotide sequence ID" value="NZ_NPDT01000001.1"/>
</dbReference>
<dbReference type="Gene3D" id="3.30.565.10">
    <property type="entry name" value="Histidine kinase-like ATPase, C-terminal domain"/>
    <property type="match status" value="1"/>
</dbReference>
<dbReference type="PROSITE" id="PS50110">
    <property type="entry name" value="RESPONSE_REGULATORY"/>
    <property type="match status" value="1"/>
</dbReference>
<dbReference type="SUPFAM" id="SSF55874">
    <property type="entry name" value="ATPase domain of HSP90 chaperone/DNA topoisomerase II/histidine kinase"/>
    <property type="match status" value="1"/>
</dbReference>
<dbReference type="CDD" id="cd00130">
    <property type="entry name" value="PAS"/>
    <property type="match status" value="1"/>
</dbReference>
<dbReference type="InterPro" id="IPR011006">
    <property type="entry name" value="CheY-like_superfamily"/>
</dbReference>
<dbReference type="Pfam" id="PF13426">
    <property type="entry name" value="PAS_9"/>
    <property type="match status" value="1"/>
</dbReference>
<proteinExistence type="predicted"/>
<keyword evidence="9" id="KW-0418">Kinase</keyword>
<feature type="domain" description="Histidine kinase" evidence="5">
    <location>
        <begin position="277"/>
        <end position="500"/>
    </location>
</feature>
<dbReference type="SUPFAM" id="SSF47384">
    <property type="entry name" value="Homodimeric domain of signal transducing histidine kinase"/>
    <property type="match status" value="1"/>
</dbReference>
<dbReference type="AlphaFoldDB" id="A0A2M9ZH05"/>
<dbReference type="PROSITE" id="PS50112">
    <property type="entry name" value="PAS"/>
    <property type="match status" value="1"/>
</dbReference>
<dbReference type="CDD" id="cd00082">
    <property type="entry name" value="HisKA"/>
    <property type="match status" value="1"/>
</dbReference>
<dbReference type="SMART" id="SM00388">
    <property type="entry name" value="HisKA"/>
    <property type="match status" value="1"/>
</dbReference>
<feature type="domain" description="Response regulatory" evidence="6">
    <location>
        <begin position="519"/>
        <end position="629"/>
    </location>
</feature>
<dbReference type="Gene3D" id="3.40.50.2300">
    <property type="match status" value="1"/>
</dbReference>
<dbReference type="SMART" id="SM00387">
    <property type="entry name" value="HATPase_c"/>
    <property type="match status" value="1"/>
</dbReference>
<evidence type="ECO:0000259" key="8">
    <source>
        <dbReference type="PROSITE" id="PS50113"/>
    </source>
</evidence>
<evidence type="ECO:0000259" key="7">
    <source>
        <dbReference type="PROSITE" id="PS50112"/>
    </source>
</evidence>
<dbReference type="InterPro" id="IPR035965">
    <property type="entry name" value="PAS-like_dom_sf"/>
</dbReference>
<dbReference type="Gene3D" id="3.30.450.20">
    <property type="entry name" value="PAS domain"/>
    <property type="match status" value="1"/>
</dbReference>
<evidence type="ECO:0000256" key="3">
    <source>
        <dbReference type="ARBA" id="ARBA00022553"/>
    </source>
</evidence>
<feature type="domain" description="PAS" evidence="7">
    <location>
        <begin position="156"/>
        <end position="209"/>
    </location>
</feature>
<feature type="domain" description="PAC" evidence="8">
    <location>
        <begin position="212"/>
        <end position="264"/>
    </location>
</feature>
<keyword evidence="3 4" id="KW-0597">Phosphoprotein</keyword>
<organism evidence="9 10">
    <name type="scientific">Leptospira wolffii</name>
    <dbReference type="NCBI Taxonomy" id="409998"/>
    <lineage>
        <taxon>Bacteria</taxon>
        <taxon>Pseudomonadati</taxon>
        <taxon>Spirochaetota</taxon>
        <taxon>Spirochaetia</taxon>
        <taxon>Leptospirales</taxon>
        <taxon>Leptospiraceae</taxon>
        <taxon>Leptospira</taxon>
    </lineage>
</organism>
<reference evidence="9 10" key="1">
    <citation type="submission" date="2017-07" db="EMBL/GenBank/DDBJ databases">
        <title>Leptospira spp. isolated from tropical soils.</title>
        <authorList>
            <person name="Thibeaux R."/>
            <person name="Iraola G."/>
            <person name="Ferres I."/>
            <person name="Bierque E."/>
            <person name="Girault D."/>
            <person name="Soupe-Gilbert M.-E."/>
            <person name="Picardeau M."/>
            <person name="Goarant C."/>
        </authorList>
    </citation>
    <scope>NUCLEOTIDE SEQUENCE [LARGE SCALE GENOMIC DNA]</scope>
    <source>
        <strain evidence="9 10">FH2-C-A2</strain>
    </source>
</reference>
<dbReference type="InterPro" id="IPR001789">
    <property type="entry name" value="Sig_transdc_resp-reg_receiver"/>
</dbReference>
<dbReference type="InterPro" id="IPR036097">
    <property type="entry name" value="HisK_dim/P_sf"/>
</dbReference>
<dbReference type="EMBL" id="NPDT01000001">
    <property type="protein sequence ID" value="PJZ67710.1"/>
    <property type="molecule type" value="Genomic_DNA"/>
</dbReference>
<sequence>MGFLRAPKRILVLEDREEDYRVFRSLLGEMETGGVVAVRVSDLSEAEKCLRSEYFDLILSSYGSGDRFPSFWEALHFSPLPPIILIVNDSNLRKELREKKIPVSDILLKDRLNADVLERAVRLSIERNDSLDHLNLLKMGIERSNDIFLITEASPIDEPGPRIVYVNEAFERLTGYKRGEVLGKTPRILQGPRTDRKVLDRIREAISEGKPCFEEIVNYDKDGNEYWIEMDIFPIVNDKGVTTHLMGIERDITVRRVTEERLRQSQKMEAVGELAGGMAHDFNNLLNVILANLDLLELKLQDSPELLKRVSSAQNAIQRGVELNKRLLAFSRKQALNPEPTDVNRVLREFIPILDRIWTDKVTIEYEFSEDSIICDIEKTGLENAVLNLALNARDSMPDGGKIYISSGFIRNGDTKGSRIAGLGLEDYFLLSVTDTGTGMNDEIKARIFDPFFSTKGGGKGTGLGLTMVYGFVKQSNGFLKVITVPDYGSSFLIFLPVYKDVSHSIQRKHTVNGKKYGKVLVIEENRESAELVGVYLREFGFEPMNTSDSKRLAGFFSGDSDISFVLLDLQWAKNRGIDITKELTRFGAQKIILSSAQDPADPEIPKDVPFIRKPYTKSALRDALQKIGETLP</sequence>
<dbReference type="GO" id="GO:0000155">
    <property type="term" value="F:phosphorelay sensor kinase activity"/>
    <property type="evidence" value="ECO:0007669"/>
    <property type="project" value="InterPro"/>
</dbReference>
<keyword evidence="9" id="KW-0808">Transferase</keyword>
<dbReference type="Pfam" id="PF02518">
    <property type="entry name" value="HATPase_c"/>
    <property type="match status" value="1"/>
</dbReference>
<feature type="modified residue" description="4-aspartylphosphate" evidence="4">
    <location>
        <position position="569"/>
    </location>
</feature>
<dbReference type="SMART" id="SM00086">
    <property type="entry name" value="PAC"/>
    <property type="match status" value="1"/>
</dbReference>
<dbReference type="PRINTS" id="PR00344">
    <property type="entry name" value="BCTRLSENSOR"/>
</dbReference>
<evidence type="ECO:0000256" key="1">
    <source>
        <dbReference type="ARBA" id="ARBA00000085"/>
    </source>
</evidence>
<dbReference type="PROSITE" id="PS50113">
    <property type="entry name" value="PAC"/>
    <property type="match status" value="1"/>
</dbReference>
<accession>A0A2M9ZH05</accession>
<dbReference type="EC" id="2.7.13.3" evidence="2"/>
<name>A0A2M9ZH05_9LEPT</name>
<dbReference type="InterPro" id="IPR000700">
    <property type="entry name" value="PAS-assoc_C"/>
</dbReference>
<evidence type="ECO:0000256" key="4">
    <source>
        <dbReference type="PROSITE-ProRule" id="PRU00169"/>
    </source>
</evidence>
<gene>
    <name evidence="9" type="ORF">CH371_06845</name>
</gene>
<dbReference type="InterPro" id="IPR036890">
    <property type="entry name" value="HATPase_C_sf"/>
</dbReference>
<protein>
    <recommendedName>
        <fullName evidence="2">histidine kinase</fullName>
        <ecNumber evidence="2">2.7.13.3</ecNumber>
    </recommendedName>
</protein>
<evidence type="ECO:0000313" key="10">
    <source>
        <dbReference type="Proteomes" id="UP000231912"/>
    </source>
</evidence>
<evidence type="ECO:0000313" key="9">
    <source>
        <dbReference type="EMBL" id="PJZ67710.1"/>
    </source>
</evidence>
<dbReference type="InterPro" id="IPR004358">
    <property type="entry name" value="Sig_transdc_His_kin-like_C"/>
</dbReference>
<dbReference type="Proteomes" id="UP000231912">
    <property type="component" value="Unassembled WGS sequence"/>
</dbReference>
<dbReference type="NCBIfam" id="TIGR00229">
    <property type="entry name" value="sensory_box"/>
    <property type="match status" value="1"/>
</dbReference>
<comment type="catalytic activity">
    <reaction evidence="1">
        <text>ATP + protein L-histidine = ADP + protein N-phospho-L-histidine.</text>
        <dbReference type="EC" id="2.7.13.3"/>
    </reaction>
</comment>
<evidence type="ECO:0000256" key="2">
    <source>
        <dbReference type="ARBA" id="ARBA00012438"/>
    </source>
</evidence>
<dbReference type="PROSITE" id="PS50109">
    <property type="entry name" value="HIS_KIN"/>
    <property type="match status" value="1"/>
</dbReference>
<evidence type="ECO:0000259" key="6">
    <source>
        <dbReference type="PROSITE" id="PS50110"/>
    </source>
</evidence>
<dbReference type="Gene3D" id="1.10.287.130">
    <property type="match status" value="1"/>
</dbReference>
<dbReference type="InterPro" id="IPR001610">
    <property type="entry name" value="PAC"/>
</dbReference>
<dbReference type="SUPFAM" id="SSF55785">
    <property type="entry name" value="PYP-like sensor domain (PAS domain)"/>
    <property type="match status" value="1"/>
</dbReference>
<dbReference type="InterPro" id="IPR000014">
    <property type="entry name" value="PAS"/>
</dbReference>
<dbReference type="SUPFAM" id="SSF52172">
    <property type="entry name" value="CheY-like"/>
    <property type="match status" value="2"/>
</dbReference>
<dbReference type="Pfam" id="PF00512">
    <property type="entry name" value="HisKA"/>
    <property type="match status" value="1"/>
</dbReference>
<comment type="caution">
    <text evidence="9">The sequence shown here is derived from an EMBL/GenBank/DDBJ whole genome shotgun (WGS) entry which is preliminary data.</text>
</comment>
<dbReference type="PANTHER" id="PTHR43065:SF42">
    <property type="entry name" value="TWO-COMPONENT SENSOR PPRA"/>
    <property type="match status" value="1"/>
</dbReference>
<dbReference type="InterPro" id="IPR003661">
    <property type="entry name" value="HisK_dim/P_dom"/>
</dbReference>
<dbReference type="InterPro" id="IPR005467">
    <property type="entry name" value="His_kinase_dom"/>
</dbReference>
<dbReference type="InterPro" id="IPR003594">
    <property type="entry name" value="HATPase_dom"/>
</dbReference>